<dbReference type="RefSeq" id="WP_126723654.1">
    <property type="nucleotide sequence ID" value="NZ_RYZH01000002.1"/>
</dbReference>
<dbReference type="InterPro" id="IPR017896">
    <property type="entry name" value="4Fe4S_Fe-S-bd"/>
</dbReference>
<dbReference type="Gene3D" id="3.30.70.20">
    <property type="match status" value="2"/>
</dbReference>
<dbReference type="CDD" id="cd10551">
    <property type="entry name" value="PsrB"/>
    <property type="match status" value="1"/>
</dbReference>
<evidence type="ECO:0000313" key="2">
    <source>
        <dbReference type="EMBL" id="RUL89578.1"/>
    </source>
</evidence>
<dbReference type="Proteomes" id="UP000280296">
    <property type="component" value="Unassembled WGS sequence"/>
</dbReference>
<dbReference type="Gene3D" id="3.40.50.740">
    <property type="match status" value="1"/>
</dbReference>
<dbReference type="CDD" id="cd02784">
    <property type="entry name" value="MopB_CT_PHLH"/>
    <property type="match status" value="1"/>
</dbReference>
<dbReference type="Pfam" id="PF13247">
    <property type="entry name" value="Fer4_11"/>
    <property type="match status" value="1"/>
</dbReference>
<dbReference type="EMBL" id="RYZH01000002">
    <property type="protein sequence ID" value="RUL89578.1"/>
    <property type="molecule type" value="Genomic_DNA"/>
</dbReference>
<dbReference type="PANTHER" id="PTHR42783:SF3">
    <property type="entry name" value="GLUTAMATE SYNTHASE [NADPH] SMALL CHAIN-RELATED"/>
    <property type="match status" value="1"/>
</dbReference>
<dbReference type="SUPFAM" id="SSF53706">
    <property type="entry name" value="Formate dehydrogenase/DMSO reductase, domains 1-3"/>
    <property type="match status" value="1"/>
</dbReference>
<evidence type="ECO:0000259" key="1">
    <source>
        <dbReference type="PROSITE" id="PS51379"/>
    </source>
</evidence>
<reference evidence="2 3" key="2">
    <citation type="submission" date="2019-01" db="EMBL/GenBank/DDBJ databases">
        <title>Tautonia sociabilis, a novel thermotolerant planctomycete of Isosphaeraceae family, isolated from a 4000 m deep subterranean habitat.</title>
        <authorList>
            <person name="Kovaleva O.L."/>
            <person name="Elcheninov A.G."/>
            <person name="Van Heerden E."/>
            <person name="Toshchakov S.V."/>
            <person name="Novikov A."/>
            <person name="Bonch-Osmolovskaya E.A."/>
            <person name="Kublanov I.V."/>
        </authorList>
    </citation>
    <scope>NUCLEOTIDE SEQUENCE [LARGE SCALE GENOMIC DNA]</scope>
    <source>
        <strain evidence="2 3">GM2012</strain>
    </source>
</reference>
<dbReference type="Gene3D" id="3.40.228.10">
    <property type="entry name" value="Dimethylsulfoxide Reductase, domain 2"/>
    <property type="match status" value="1"/>
</dbReference>
<dbReference type="PROSITE" id="PS51379">
    <property type="entry name" value="4FE4S_FER_2"/>
    <property type="match status" value="2"/>
</dbReference>
<accession>A0A432MRP2</accession>
<protein>
    <submittedName>
        <fullName evidence="2">4Fe-4S dicluster domain-containing protein</fullName>
    </submittedName>
</protein>
<dbReference type="PANTHER" id="PTHR42783">
    <property type="entry name" value="GLUTAMATE SYNTHASE [NADPH] SMALL CHAIN"/>
    <property type="match status" value="1"/>
</dbReference>
<comment type="caution">
    <text evidence="2">The sequence shown here is derived from an EMBL/GenBank/DDBJ whole genome shotgun (WGS) entry which is preliminary data.</text>
</comment>
<organism evidence="2 3">
    <name type="scientific">Tautonia sociabilis</name>
    <dbReference type="NCBI Taxonomy" id="2080755"/>
    <lineage>
        <taxon>Bacteria</taxon>
        <taxon>Pseudomonadati</taxon>
        <taxon>Planctomycetota</taxon>
        <taxon>Planctomycetia</taxon>
        <taxon>Isosphaerales</taxon>
        <taxon>Isosphaeraceae</taxon>
        <taxon>Tautonia</taxon>
    </lineage>
</organism>
<name>A0A432MRP2_9BACT</name>
<proteinExistence type="predicted"/>
<dbReference type="SUPFAM" id="SSF54862">
    <property type="entry name" value="4Fe-4S ferredoxins"/>
    <property type="match status" value="1"/>
</dbReference>
<dbReference type="Gene3D" id="3.30.2070.10">
    <property type="entry name" value="Formate dehydrogenase/DMSO reductase"/>
    <property type="match status" value="1"/>
</dbReference>
<dbReference type="OrthoDB" id="9779457at2"/>
<dbReference type="AlphaFoldDB" id="A0A432MRP2"/>
<gene>
    <name evidence="2" type="ORF">TsocGM_02060</name>
</gene>
<keyword evidence="3" id="KW-1185">Reference proteome</keyword>
<reference evidence="2 3" key="1">
    <citation type="submission" date="2018-12" db="EMBL/GenBank/DDBJ databases">
        <authorList>
            <person name="Toschakov S.V."/>
        </authorList>
    </citation>
    <scope>NUCLEOTIDE SEQUENCE [LARGE SCALE GENOMIC DNA]</scope>
    <source>
        <strain evidence="2 3">GM2012</strain>
    </source>
</reference>
<dbReference type="InterPro" id="IPR030948">
    <property type="entry name" value="TAT_var_transloc_signal_dom"/>
</dbReference>
<sequence length="1075" mass="117228">MREPQHAPKRTPLNLAALRARLDGAVGPRYWRGLEELSQTDEFLGYLQREFPDAADAWDDPASRRQFLKLMAASLALAGVTGCAFQPPERIVPYIKAPEELVQGKPLFFATSATIAGDTIGLLVESQEGRPIKIEGNALHPASPACLLPGEQADPSAEDAPISAAVGSTDIFCQAELLTLYDPDRSQTVLRNGRPTTWEAFQETMLARFDALKADGRGDRVRLLTGSITSPTLIAQIRALQEALPGVRWHQYEPVNRDNARDGAIRAFGKDVQPVYHVERADRIVTLDADFLASGPGHLVHARGFADRRDPDNDRGMNRLYAVECNLTLTGAKADHRLPLPASRIKAFALALAREVGVDGVGEPAVALPEEALAWVGAVARDLKGHQGASLVIPGIGQPPVVHALAHAMNQALGSVGKTVSYIEPVAPEPEEGSHSESLRQLVDDLEADNVDLLVLLGVNPVYDAPSDLGFREAMIESQALRVHVGLYLDETGELCHWHVPEAHFLESWGDARAFDGTASLVQPLIAPLFGGRSAIEVVAALRGERNPDGRVLLENYWRGQLAEGDSPAAEDGFAKRWRKLVHDGVVPDSSSPTVEVALQDVGGLVAEEDFGPAAQGEGELELVLAPDPTIFDGRFANNAWLQECPKPITKLTWDNALMVPPSLVAEDSGGPLAGLQMGDVVGLTVGTVTLDVPIFVMPGHAEGAVTLHLGYGREKAGRVGNGTGFNAYLLRTSANPWVIPGAKLSRTDRTYELASTQLQRSIEGRDLIREATVDEYRANPDFAHDGHHVSARHGEETPSLYPSYDYSADRGEGWNGHPGYAWGMTVDLNRCIGCASCVVACQAENNIPVVGKREVKRGRVMHWMEVDRYFAIETPRGQEPGLSNPKVAFQPRFCMHCEKAPCEPVCPVEATVHDHEGLNNMVYNRCVGTRYCSNNCPYKVRHFNFLKYTEVRLKETALSSGVSPLVLLHNPDVTVRPRGVMEKCTYCVQRIYEGKIQSELEGRRVRDGEIVTACQSACPTRALVFGDLNDESAQVTRLKQSPRNYGMLAEELNTRPRTTYLARVTNPNPEIATA</sequence>
<feature type="domain" description="4Fe-4S ferredoxin-type" evidence="1">
    <location>
        <begin position="886"/>
        <end position="917"/>
    </location>
</feature>
<evidence type="ECO:0000313" key="3">
    <source>
        <dbReference type="Proteomes" id="UP000280296"/>
    </source>
</evidence>
<dbReference type="NCBIfam" id="TIGR04519">
    <property type="entry name" value="MoCo_extend_TAT"/>
    <property type="match status" value="1"/>
</dbReference>
<feature type="domain" description="4Fe-4S ferredoxin-type" evidence="1">
    <location>
        <begin position="823"/>
        <end position="853"/>
    </location>
</feature>